<reference evidence="1" key="1">
    <citation type="submission" date="2021-06" db="EMBL/GenBank/DDBJ databases">
        <authorList>
            <person name="Kallberg Y."/>
            <person name="Tangrot J."/>
            <person name="Rosling A."/>
        </authorList>
    </citation>
    <scope>NUCLEOTIDE SEQUENCE</scope>
    <source>
        <strain evidence="1">AU212A</strain>
    </source>
</reference>
<keyword evidence="2" id="KW-1185">Reference proteome</keyword>
<gene>
    <name evidence="1" type="ORF">SCALOS_LOCUS118</name>
</gene>
<protein>
    <submittedName>
        <fullName evidence="1">5960_t:CDS:1</fullName>
    </submittedName>
</protein>
<evidence type="ECO:0000313" key="2">
    <source>
        <dbReference type="Proteomes" id="UP000789860"/>
    </source>
</evidence>
<dbReference type="Proteomes" id="UP000789860">
    <property type="component" value="Unassembled WGS sequence"/>
</dbReference>
<evidence type="ECO:0000313" key="1">
    <source>
        <dbReference type="EMBL" id="CAG8434806.1"/>
    </source>
</evidence>
<accession>A0ACA9JTY0</accession>
<name>A0ACA9JTY0_9GLOM</name>
<proteinExistence type="predicted"/>
<organism evidence="1 2">
    <name type="scientific">Scutellospora calospora</name>
    <dbReference type="NCBI Taxonomy" id="85575"/>
    <lineage>
        <taxon>Eukaryota</taxon>
        <taxon>Fungi</taxon>
        <taxon>Fungi incertae sedis</taxon>
        <taxon>Mucoromycota</taxon>
        <taxon>Glomeromycotina</taxon>
        <taxon>Glomeromycetes</taxon>
        <taxon>Diversisporales</taxon>
        <taxon>Gigasporaceae</taxon>
        <taxon>Scutellospora</taxon>
    </lineage>
</organism>
<dbReference type="EMBL" id="CAJVPM010000035">
    <property type="protein sequence ID" value="CAG8434806.1"/>
    <property type="molecule type" value="Genomic_DNA"/>
</dbReference>
<sequence>SRIESMKLFSETIQQEIFANYLYFSKEQYKSLDEYWINKGNIRLM</sequence>
<feature type="non-terminal residue" evidence="1">
    <location>
        <position position="1"/>
    </location>
</feature>
<feature type="non-terminal residue" evidence="1">
    <location>
        <position position="45"/>
    </location>
</feature>
<comment type="caution">
    <text evidence="1">The sequence shown here is derived from an EMBL/GenBank/DDBJ whole genome shotgun (WGS) entry which is preliminary data.</text>
</comment>